<evidence type="ECO:0000313" key="2">
    <source>
        <dbReference type="EMBL" id="QJH99511.1"/>
    </source>
</evidence>
<proteinExistence type="predicted"/>
<dbReference type="AlphaFoldDB" id="A0A6M3K0Q1"/>
<name>A0A6M3K0Q1_9ZZZZ</name>
<reference evidence="1" key="1">
    <citation type="submission" date="2020-03" db="EMBL/GenBank/DDBJ databases">
        <title>The deep terrestrial virosphere.</title>
        <authorList>
            <person name="Holmfeldt K."/>
            <person name="Nilsson E."/>
            <person name="Simone D."/>
            <person name="Lopez-Fernandez M."/>
            <person name="Wu X."/>
            <person name="de Brujin I."/>
            <person name="Lundin D."/>
            <person name="Andersson A."/>
            <person name="Bertilsson S."/>
            <person name="Dopson M."/>
        </authorList>
    </citation>
    <scope>NUCLEOTIDE SEQUENCE</scope>
    <source>
        <strain evidence="1">MM415A01819</strain>
        <strain evidence="2">TM448B01614</strain>
    </source>
</reference>
<dbReference type="EMBL" id="MT142155">
    <property type="protein sequence ID" value="QJA75318.1"/>
    <property type="molecule type" value="Genomic_DNA"/>
</dbReference>
<protein>
    <submittedName>
        <fullName evidence="1">Uncharacterized protein</fullName>
    </submittedName>
</protein>
<dbReference type="EMBL" id="MT144794">
    <property type="protein sequence ID" value="QJH99511.1"/>
    <property type="molecule type" value="Genomic_DNA"/>
</dbReference>
<evidence type="ECO:0000313" key="1">
    <source>
        <dbReference type="EMBL" id="QJA75318.1"/>
    </source>
</evidence>
<sequence>MLRFAILKQMENESEIVLEYGGEQVLERLQSRVSEKLSKGKKMSSLAKFRHNRDEIHKAINESWYDLVAEFKERTVTLK</sequence>
<gene>
    <name evidence="1" type="ORF">MM415A01819_0009</name>
    <name evidence="2" type="ORF">TM448B01614_0002</name>
</gene>
<accession>A0A6M3K0Q1</accession>
<organism evidence="1">
    <name type="scientific">viral metagenome</name>
    <dbReference type="NCBI Taxonomy" id="1070528"/>
    <lineage>
        <taxon>unclassified sequences</taxon>
        <taxon>metagenomes</taxon>
        <taxon>organismal metagenomes</taxon>
    </lineage>
</organism>